<reference evidence="10" key="1">
    <citation type="journal article" date="2017" name="AIMS Genet">
        <title>Our love-hate relationship with DNA barcodes, the Y2K problem, and the search for next generation barcodes.</title>
        <authorList>
            <person name="Marcus J.M."/>
        </authorList>
    </citation>
    <scope>NUCLEOTIDE SEQUENCE</scope>
</reference>
<evidence type="ECO:0000256" key="6">
    <source>
        <dbReference type="ARBA" id="ARBA00022989"/>
    </source>
</evidence>
<comment type="subcellular location">
    <subcellularLocation>
        <location evidence="1">Membrane</location>
    </subcellularLocation>
    <subcellularLocation>
        <location evidence="9">Mitochondrion membrane</location>
        <topology evidence="9">Multi-pass membrane protein</topology>
    </subcellularLocation>
</comment>
<dbReference type="PANTHER" id="PTHR11058:SF9">
    <property type="entry name" value="NADH-UBIQUINONE OXIDOREDUCTASE CHAIN 3"/>
    <property type="match status" value="1"/>
</dbReference>
<keyword evidence="5 9" id="KW-0812">Transmembrane</keyword>
<feature type="transmembrane region" description="Helical" evidence="9">
    <location>
        <begin position="87"/>
        <end position="106"/>
    </location>
</feature>
<dbReference type="GO" id="GO:0008137">
    <property type="term" value="F:NADH dehydrogenase (ubiquinone) activity"/>
    <property type="evidence" value="ECO:0007669"/>
    <property type="project" value="UniProtKB-UniRule"/>
</dbReference>
<keyword evidence="9" id="KW-0830">Ubiquinone</keyword>
<proteinExistence type="inferred from homology"/>
<gene>
    <name evidence="10" type="primary">ND3</name>
</gene>
<feature type="transmembrane region" description="Helical" evidence="9">
    <location>
        <begin position="55"/>
        <end position="81"/>
    </location>
</feature>
<dbReference type="RefSeq" id="YP_009459914.1">
    <property type="nucleotide sequence ID" value="NC_036953.1"/>
</dbReference>
<geneLocation type="mitochondrion" evidence="10"/>
<keyword evidence="4 9" id="KW-0813">Transport</keyword>
<name>A0A3G1ND73_9NEOP</name>
<keyword evidence="9 10" id="KW-0496">Mitochondrion</keyword>
<dbReference type="AlphaFoldDB" id="A0A3G1ND73"/>
<evidence type="ECO:0000256" key="2">
    <source>
        <dbReference type="ARBA" id="ARBA00008472"/>
    </source>
</evidence>
<evidence type="ECO:0000256" key="7">
    <source>
        <dbReference type="ARBA" id="ARBA00023136"/>
    </source>
</evidence>
<keyword evidence="9" id="KW-0520">NAD</keyword>
<sequence length="117" mass="13957">MIVLSLTFLIILMILTLLMMISIIISKKKIFDREKFSPFECGFDPKSLTRMPFSIHFFIITIIFLIFDVEISIILPMILSFKINNKMFWYTSSIIFLLILIMGIFYEWSLNLMNWKI</sequence>
<comment type="similarity">
    <text evidence="2 9">Belongs to the complex I subunit 3 family.</text>
</comment>
<protein>
    <recommendedName>
        <fullName evidence="3 9">NADH-ubiquinone oxidoreductase chain 3</fullName>
        <ecNumber evidence="9">7.1.1.2</ecNumber>
    </recommendedName>
</protein>
<accession>A0A3G1ND73</accession>
<dbReference type="CTD" id="4537"/>
<dbReference type="GO" id="GO:0030964">
    <property type="term" value="C:NADH dehydrogenase complex"/>
    <property type="evidence" value="ECO:0007669"/>
    <property type="project" value="TreeGrafter"/>
</dbReference>
<evidence type="ECO:0000256" key="9">
    <source>
        <dbReference type="RuleBase" id="RU003640"/>
    </source>
</evidence>
<dbReference type="InterPro" id="IPR038430">
    <property type="entry name" value="NDAH_ubi_oxred_su3_sf"/>
</dbReference>
<organism evidence="10">
    <name type="scientific">Potamyia flava</name>
    <dbReference type="NCBI Taxonomy" id="761880"/>
    <lineage>
        <taxon>Eukaryota</taxon>
        <taxon>Metazoa</taxon>
        <taxon>Ecdysozoa</taxon>
        <taxon>Arthropoda</taxon>
        <taxon>Hexapoda</taxon>
        <taxon>Insecta</taxon>
        <taxon>Pterygota</taxon>
        <taxon>Neoptera</taxon>
        <taxon>Endopterygota</taxon>
        <taxon>Trichoptera</taxon>
        <taxon>Annulipalpia</taxon>
        <taxon>Hydropsychoidea</taxon>
        <taxon>Hydropsychidae</taxon>
        <taxon>Hydropsychinae</taxon>
        <taxon>Potamyia</taxon>
    </lineage>
</organism>
<keyword evidence="9" id="KW-0679">Respiratory chain</keyword>
<comment type="function">
    <text evidence="9">Core subunit of the mitochondrial membrane respiratory chain NADH dehydrogenase (Complex I) which catalyzes electron transfer from NADH through the respiratory chain, using ubiquinone as an electron acceptor. Essential for the catalytic activity of complex I.</text>
</comment>
<dbReference type="PANTHER" id="PTHR11058">
    <property type="entry name" value="NADH-UBIQUINONE OXIDOREDUCTASE CHAIN 3"/>
    <property type="match status" value="1"/>
</dbReference>
<dbReference type="Gene3D" id="1.20.58.1610">
    <property type="entry name" value="NADH:ubiquinone/plastoquinone oxidoreductase, chain 3"/>
    <property type="match status" value="1"/>
</dbReference>
<feature type="transmembrane region" description="Helical" evidence="9">
    <location>
        <begin position="6"/>
        <end position="25"/>
    </location>
</feature>
<evidence type="ECO:0000256" key="4">
    <source>
        <dbReference type="ARBA" id="ARBA00022448"/>
    </source>
</evidence>
<evidence type="ECO:0000256" key="5">
    <source>
        <dbReference type="ARBA" id="ARBA00022692"/>
    </source>
</evidence>
<dbReference type="Pfam" id="PF00507">
    <property type="entry name" value="Oxidored_q4"/>
    <property type="match status" value="1"/>
</dbReference>
<evidence type="ECO:0000256" key="8">
    <source>
        <dbReference type="ARBA" id="ARBA00049551"/>
    </source>
</evidence>
<evidence type="ECO:0000256" key="3">
    <source>
        <dbReference type="ARBA" id="ARBA00021007"/>
    </source>
</evidence>
<dbReference type="EC" id="7.1.1.2" evidence="9"/>
<keyword evidence="9" id="KW-1278">Translocase</keyword>
<evidence type="ECO:0000313" key="10">
    <source>
        <dbReference type="EMBL" id="AUT18179.1"/>
    </source>
</evidence>
<dbReference type="EMBL" id="MG669124">
    <property type="protein sequence ID" value="AUT18179.1"/>
    <property type="molecule type" value="Genomic_DNA"/>
</dbReference>
<keyword evidence="7 9" id="KW-0472">Membrane</keyword>
<comment type="catalytic activity">
    <reaction evidence="8 9">
        <text>a ubiquinone + NADH + 5 H(+)(in) = a ubiquinol + NAD(+) + 4 H(+)(out)</text>
        <dbReference type="Rhea" id="RHEA:29091"/>
        <dbReference type="Rhea" id="RHEA-COMP:9565"/>
        <dbReference type="Rhea" id="RHEA-COMP:9566"/>
        <dbReference type="ChEBI" id="CHEBI:15378"/>
        <dbReference type="ChEBI" id="CHEBI:16389"/>
        <dbReference type="ChEBI" id="CHEBI:17976"/>
        <dbReference type="ChEBI" id="CHEBI:57540"/>
        <dbReference type="ChEBI" id="CHEBI:57945"/>
        <dbReference type="EC" id="7.1.1.2"/>
    </reaction>
</comment>
<dbReference type="GO" id="GO:0031966">
    <property type="term" value="C:mitochondrial membrane"/>
    <property type="evidence" value="ECO:0007669"/>
    <property type="project" value="UniProtKB-SubCell"/>
</dbReference>
<keyword evidence="6 9" id="KW-1133">Transmembrane helix</keyword>
<evidence type="ECO:0000256" key="1">
    <source>
        <dbReference type="ARBA" id="ARBA00004370"/>
    </source>
</evidence>
<keyword evidence="9" id="KW-0249">Electron transport</keyword>
<dbReference type="InterPro" id="IPR000440">
    <property type="entry name" value="NADH_UbQ/plastoQ_OxRdtase_su3"/>
</dbReference>
<dbReference type="GeneID" id="35987297"/>